<keyword evidence="2" id="KW-1133">Transmembrane helix</keyword>
<name>A0A9N9KWY4_9HELO</name>
<sequence>MDSNTTQKQVITAAASSAASQTPKQSSEPTRSGENQSWWKWSRETTKDNINKHLAHEFNGKLGFDHGHWFHRPEKHDSSATFDKAGELESDEKGRYVYRNYLGQKYHKHADVATYLSPTNYVPKRLVVQTSPYVRQKKLAVGDWRRRKMTGSVPKVLKLAEWTLRPSNRDENERASVLGRVQTVFRILLMGLPLQIMLALPLTSSWDDGDIDGQYTEFPGNYWKWPKHAINPLDMKPAPFPTEVKKKSPTSRTRLLRPRQLIILKDGEWVLDPNPEKGISYLFISYANMHFHTDDSEAGRKMISDMAEYSTLKAGKTAYWLDYRCRAPKPGPELDRDVYRMCDVIRGAHQVVVMLKGDELKLKQEWGSRMWTLPEGLLAAGNNIYFCTPESNSFKIVSMSKIEMSGSVWEDPEVDDEDGPTRLLAEHFTGILTLSRLEILSNAIAATGNRYDETKAWLRGDMAYALMGLLHYRIEKDADDTTFQAIARLSLANDNDRLIERMVCLYPNQHTPQKSAFMKLAQPDLYSTHLWDIEPLCQVVGVGNEDNTVILDNTRAMHIRWKNFPRMSVIRHYGMKKLLAELFVRSGAWPFIFAIQLAITYAPFFLQTEELGKEKVIFSLSMLVAGFFATGLLLSFVGPYSVRRLYGGQVQKSTPNLIGFEGVLPLRELEPLVFGNNSGRLSYAPSSTPFALDFRNEKERIGNEPTWIASNNPEDVEEMEKRLPEGHQLFTLVDTGSLTVSVFHAERPPTVALICGREGGMLRVVLCSWRFVNDCLVKEAVMRMPSEVYEAAVSKGWLKISLGDARKKPVV</sequence>
<evidence type="ECO:0008006" key="5">
    <source>
        <dbReference type="Google" id="ProtNLM"/>
    </source>
</evidence>
<feature type="region of interest" description="Disordered" evidence="1">
    <location>
        <begin position="1"/>
        <end position="39"/>
    </location>
</feature>
<evidence type="ECO:0000313" key="4">
    <source>
        <dbReference type="Proteomes" id="UP000696280"/>
    </source>
</evidence>
<keyword evidence="2" id="KW-0472">Membrane</keyword>
<organism evidence="3 4">
    <name type="scientific">Hymenoscyphus fraxineus</name>
    <dbReference type="NCBI Taxonomy" id="746836"/>
    <lineage>
        <taxon>Eukaryota</taxon>
        <taxon>Fungi</taxon>
        <taxon>Dikarya</taxon>
        <taxon>Ascomycota</taxon>
        <taxon>Pezizomycotina</taxon>
        <taxon>Leotiomycetes</taxon>
        <taxon>Helotiales</taxon>
        <taxon>Helotiaceae</taxon>
        <taxon>Hymenoscyphus</taxon>
    </lineage>
</organism>
<keyword evidence="2" id="KW-0812">Transmembrane</keyword>
<dbReference type="OrthoDB" id="2624308at2759"/>
<dbReference type="AlphaFoldDB" id="A0A9N9KWY4"/>
<accession>A0A9N9KWY4</accession>
<protein>
    <recommendedName>
        <fullName evidence="5">3-hydroxyisobutyrate dehydrogenase protein</fullName>
    </recommendedName>
</protein>
<gene>
    <name evidence="3" type="ORF">HYFRA_00009222</name>
</gene>
<dbReference type="Proteomes" id="UP000696280">
    <property type="component" value="Unassembled WGS sequence"/>
</dbReference>
<evidence type="ECO:0000313" key="3">
    <source>
        <dbReference type="EMBL" id="CAG8954118.1"/>
    </source>
</evidence>
<feature type="transmembrane region" description="Helical" evidence="2">
    <location>
        <begin position="616"/>
        <end position="637"/>
    </location>
</feature>
<comment type="caution">
    <text evidence="3">The sequence shown here is derived from an EMBL/GenBank/DDBJ whole genome shotgun (WGS) entry which is preliminary data.</text>
</comment>
<keyword evidence="4" id="KW-1185">Reference proteome</keyword>
<feature type="transmembrane region" description="Helical" evidence="2">
    <location>
        <begin position="582"/>
        <end position="604"/>
    </location>
</feature>
<feature type="compositionally biased region" description="Polar residues" evidence="1">
    <location>
        <begin position="21"/>
        <end position="39"/>
    </location>
</feature>
<feature type="compositionally biased region" description="Polar residues" evidence="1">
    <location>
        <begin position="1"/>
        <end position="10"/>
    </location>
</feature>
<reference evidence="3" key="1">
    <citation type="submission" date="2021-07" db="EMBL/GenBank/DDBJ databases">
        <authorList>
            <person name="Durling M."/>
        </authorList>
    </citation>
    <scope>NUCLEOTIDE SEQUENCE</scope>
</reference>
<evidence type="ECO:0000256" key="1">
    <source>
        <dbReference type="SAM" id="MobiDB-lite"/>
    </source>
</evidence>
<dbReference type="EMBL" id="CAJVRL010000055">
    <property type="protein sequence ID" value="CAG8954118.1"/>
    <property type="molecule type" value="Genomic_DNA"/>
</dbReference>
<evidence type="ECO:0000256" key="2">
    <source>
        <dbReference type="SAM" id="Phobius"/>
    </source>
</evidence>
<proteinExistence type="predicted"/>